<evidence type="ECO:0000313" key="3">
    <source>
        <dbReference type="Proteomes" id="UP000019116"/>
    </source>
</evidence>
<dbReference type="STRING" id="4565.A0A3B6GPQ8"/>
<dbReference type="Gramene" id="TraesWEE_scaffold_056119_01G000100.1">
    <property type="protein sequence ID" value="TraesWEE_scaffold_056119_01G000100.1"/>
    <property type="gene ID" value="TraesWEE_scaffold_056119_01G000100"/>
</dbReference>
<dbReference type="AlphaFoldDB" id="A0A3B6GPQ8"/>
<evidence type="ECO:0000256" key="1">
    <source>
        <dbReference type="SAM" id="MobiDB-lite"/>
    </source>
</evidence>
<dbReference type="Gramene" id="TraesCLE_scaffold_129713_01G000100.1">
    <property type="protein sequence ID" value="TraesCLE_scaffold_129713_01G000100.1"/>
    <property type="gene ID" value="TraesCLE_scaffold_129713_01G000100"/>
</dbReference>
<keyword evidence="3" id="KW-1185">Reference proteome</keyword>
<feature type="region of interest" description="Disordered" evidence="1">
    <location>
        <begin position="297"/>
        <end position="322"/>
    </location>
</feature>
<dbReference type="Gramene" id="TraesARI3D03G01866020.1">
    <property type="protein sequence ID" value="TraesARI3D03G01866020.1"/>
    <property type="gene ID" value="TraesARI3D03G01866020"/>
</dbReference>
<dbReference type="EnsemblPlants" id="TraesCS3D02G120100.1">
    <property type="protein sequence ID" value="TraesCS3D02G120100.1"/>
    <property type="gene ID" value="TraesCS3D02G120100"/>
</dbReference>
<dbReference type="Gramene" id="TraesCAD_scaffold_053051_01G000100.1">
    <property type="protein sequence ID" value="TraesCAD_scaffold_053051_01G000100.1"/>
    <property type="gene ID" value="TraesCAD_scaffold_053051_01G000100"/>
</dbReference>
<dbReference type="Gramene" id="TraesCS3D02G120100.1">
    <property type="protein sequence ID" value="TraesCS3D02G120100.1"/>
    <property type="gene ID" value="TraesCS3D02G120100"/>
</dbReference>
<dbReference type="Gramene" id="TraesSTA3D03G01828440.1">
    <property type="protein sequence ID" value="TraesSTA3D03G01828440.1"/>
    <property type="gene ID" value="TraesSTA3D03G01828440"/>
</dbReference>
<reference evidence="2" key="2">
    <citation type="submission" date="2018-10" db="UniProtKB">
        <authorList>
            <consortium name="EnsemblPlants"/>
        </authorList>
    </citation>
    <scope>IDENTIFICATION</scope>
</reference>
<evidence type="ECO:0008006" key="4">
    <source>
        <dbReference type="Google" id="ProtNLM"/>
    </source>
</evidence>
<accession>A0A3B6GPQ8</accession>
<name>A0A3B6GPQ8_WHEAT</name>
<dbReference type="Gramene" id="TraesSYM3D03G01856210.1">
    <property type="protein sequence ID" value="TraesSYM3D03G01856210.1"/>
    <property type="gene ID" value="TraesSYM3D03G01856210"/>
</dbReference>
<dbReference type="SMR" id="A0A3B6GPQ8"/>
<dbReference type="Gramene" id="TraesJUL3D03G01851590.1">
    <property type="protein sequence ID" value="TraesJUL3D03G01851590.1"/>
    <property type="gene ID" value="TraesJUL3D03G01851590"/>
</dbReference>
<dbReference type="Gramene" id="TraesLAC3D03G01775080.1">
    <property type="protein sequence ID" value="TraesLAC3D03G01775080.1"/>
    <property type="gene ID" value="TraesLAC3D03G01775080"/>
</dbReference>
<sequence>MAADGGHGGGNHPLRWTSPMSGFMLCRFVELIASGVKTEKGFKEVHLNQVAKNCSEHFGLSITGTQVYNHLRKWHARWVKLLDISGSLWDDNNYVILLEEEHYMGHIKDHPKDVEYLNVPLENIFGSGIATGSYAMTSNDALGVPSMVGTSSSFVNLEACGSEFVVDGNEPGLSATTAAHGETAAAPHGKEPCKDASSSTSKWKRASLMSEEEVLVMSNMSEVVREVAIAIKSTGEAHPELYDAVMELPGFTEDDLLIVLDYLNEKANKARSHSFVQMSETRRTHWVMHHLSKVNGGVHVPKEGLPKDGMPVTSDEVPKGGV</sequence>
<dbReference type="Gramene" id="TraesLDM3D03G01831880.1">
    <property type="protein sequence ID" value="TraesLDM3D03G01831880.1"/>
    <property type="gene ID" value="TraesLDM3D03G01831880"/>
</dbReference>
<protein>
    <recommendedName>
        <fullName evidence="4">Myb/SANT-like domain-containing protein</fullName>
    </recommendedName>
</protein>
<dbReference type="OrthoDB" id="686674at2759"/>
<dbReference type="Gramene" id="TraesCS3D03G0250600.1">
    <property type="protein sequence ID" value="TraesCS3D03G0250600.1.CDS"/>
    <property type="gene ID" value="TraesCS3D03G0250600"/>
</dbReference>
<dbReference type="Gramene" id="TraesMAC3D03G01832080.1">
    <property type="protein sequence ID" value="TraesMAC3D03G01832080.1"/>
    <property type="gene ID" value="TraesMAC3D03G01832080"/>
</dbReference>
<reference evidence="2" key="1">
    <citation type="submission" date="2018-08" db="EMBL/GenBank/DDBJ databases">
        <authorList>
            <person name="Rossello M."/>
        </authorList>
    </citation>
    <scope>NUCLEOTIDE SEQUENCE [LARGE SCALE GENOMIC DNA]</scope>
    <source>
        <strain evidence="2">cv. Chinese Spring</strain>
    </source>
</reference>
<dbReference type="Gramene" id="TraesROB_scaffold_055737_01G000100.1">
    <property type="protein sequence ID" value="TraesROB_scaffold_055737_01G000100.1"/>
    <property type="gene ID" value="TraesROB_scaffold_055737_01G000100"/>
</dbReference>
<dbReference type="PANTHER" id="PTHR47127">
    <property type="entry name" value="10A19I.15"/>
    <property type="match status" value="1"/>
</dbReference>
<organism evidence="2">
    <name type="scientific">Triticum aestivum</name>
    <name type="common">Wheat</name>
    <dbReference type="NCBI Taxonomy" id="4565"/>
    <lineage>
        <taxon>Eukaryota</taxon>
        <taxon>Viridiplantae</taxon>
        <taxon>Streptophyta</taxon>
        <taxon>Embryophyta</taxon>
        <taxon>Tracheophyta</taxon>
        <taxon>Spermatophyta</taxon>
        <taxon>Magnoliopsida</taxon>
        <taxon>Liliopsida</taxon>
        <taxon>Poales</taxon>
        <taxon>Poaceae</taxon>
        <taxon>BOP clade</taxon>
        <taxon>Pooideae</taxon>
        <taxon>Triticodae</taxon>
        <taxon>Triticeae</taxon>
        <taxon>Triticinae</taxon>
        <taxon>Triticum</taxon>
    </lineage>
</organism>
<evidence type="ECO:0000313" key="2">
    <source>
        <dbReference type="EnsemblPlants" id="TraesCS3D02G120100.1"/>
    </source>
</evidence>
<feature type="region of interest" description="Disordered" evidence="1">
    <location>
        <begin position="179"/>
        <end position="202"/>
    </location>
</feature>
<proteinExistence type="predicted"/>
<dbReference type="OMA" id="YMAIINC"/>
<dbReference type="Gramene" id="TraesNOR3D03G01860520.1">
    <property type="protein sequence ID" value="TraesNOR3D03G01860520.1"/>
    <property type="gene ID" value="TraesNOR3D03G01860520"/>
</dbReference>
<dbReference type="Proteomes" id="UP000019116">
    <property type="component" value="Chromosome 3D"/>
</dbReference>